<dbReference type="EMBL" id="AP023396">
    <property type="protein sequence ID" value="BCK55355.1"/>
    <property type="molecule type" value="Genomic_DNA"/>
</dbReference>
<organism evidence="2 3">
    <name type="scientific">Nocardia wallacei</name>
    <dbReference type="NCBI Taxonomy" id="480035"/>
    <lineage>
        <taxon>Bacteria</taxon>
        <taxon>Bacillati</taxon>
        <taxon>Actinomycetota</taxon>
        <taxon>Actinomycetes</taxon>
        <taxon>Mycobacteriales</taxon>
        <taxon>Nocardiaceae</taxon>
        <taxon>Nocardia</taxon>
    </lineage>
</organism>
<proteinExistence type="predicted"/>
<protein>
    <recommendedName>
        <fullName evidence="1">GAF domain-containing protein</fullName>
    </recommendedName>
</protein>
<dbReference type="Proteomes" id="UP000516173">
    <property type="component" value="Chromosome"/>
</dbReference>
<dbReference type="InterPro" id="IPR029016">
    <property type="entry name" value="GAF-like_dom_sf"/>
</dbReference>
<dbReference type="AlphaFoldDB" id="A0A7G1KJF0"/>
<dbReference type="InterPro" id="IPR003018">
    <property type="entry name" value="GAF"/>
</dbReference>
<dbReference type="Gene3D" id="3.30.450.40">
    <property type="match status" value="1"/>
</dbReference>
<dbReference type="KEGG" id="nwl:NWFMUON74_31270"/>
<accession>A0A7G1KJF0</accession>
<evidence type="ECO:0000313" key="2">
    <source>
        <dbReference type="EMBL" id="BCK55355.1"/>
    </source>
</evidence>
<evidence type="ECO:0000259" key="1">
    <source>
        <dbReference type="Pfam" id="PF13185"/>
    </source>
</evidence>
<dbReference type="SUPFAM" id="SSF55781">
    <property type="entry name" value="GAF domain-like"/>
    <property type="match status" value="1"/>
</dbReference>
<dbReference type="Pfam" id="PF13185">
    <property type="entry name" value="GAF_2"/>
    <property type="match status" value="1"/>
</dbReference>
<feature type="domain" description="GAF" evidence="1">
    <location>
        <begin position="31"/>
        <end position="146"/>
    </location>
</feature>
<evidence type="ECO:0000313" key="3">
    <source>
        <dbReference type="Proteomes" id="UP000516173"/>
    </source>
</evidence>
<reference evidence="2 3" key="1">
    <citation type="submission" date="2020-08" db="EMBL/GenBank/DDBJ databases">
        <title>Genome Sequencing of Nocardia wallacei strain FMUON74 and assembly.</title>
        <authorList>
            <person name="Toyokawa M."/>
            <person name="Uesaka K."/>
        </authorList>
    </citation>
    <scope>NUCLEOTIDE SEQUENCE [LARGE SCALE GENOMIC DNA]</scope>
    <source>
        <strain evidence="2 3">FMUON74</strain>
    </source>
</reference>
<keyword evidence="3" id="KW-1185">Reference proteome</keyword>
<sequence length="162" mass="17037">MCLPAPRAVRPIETAGEPDCRRIAAAISAALPGRPAVGIAAVGAGRLESGGAASNSRAHLLEDTQLIHLGGPVRDAAAGGRPILVADMALETQWDNDFRREVQMLGARSLFCQPVTAASEVVGVITLYGSRPNAFHAAAPDLLRPFRVTVTDALIRLHTSER</sequence>
<gene>
    <name evidence="2" type="ORF">NWFMUON74_31270</name>
</gene>
<name>A0A7G1KJF0_9NOCA</name>